<comment type="catalytic activity">
    <reaction evidence="2">
        <text>oxidized coenzyme F420-(gamma-L-Glu)(n) + a quinol + H(+) = reduced coenzyme F420-(gamma-L-Glu)(n) + a quinone</text>
        <dbReference type="Rhea" id="RHEA:39663"/>
        <dbReference type="Rhea" id="RHEA-COMP:12939"/>
        <dbReference type="Rhea" id="RHEA-COMP:14378"/>
        <dbReference type="ChEBI" id="CHEBI:15378"/>
        <dbReference type="ChEBI" id="CHEBI:24646"/>
        <dbReference type="ChEBI" id="CHEBI:132124"/>
        <dbReference type="ChEBI" id="CHEBI:133980"/>
        <dbReference type="ChEBI" id="CHEBI:139511"/>
    </reaction>
</comment>
<dbReference type="InterPro" id="IPR012349">
    <property type="entry name" value="Split_barrel_FMN-bd"/>
</dbReference>
<dbReference type="Gene3D" id="2.30.110.10">
    <property type="entry name" value="Electron Transport, Fmn-binding Protein, Chain A"/>
    <property type="match status" value="1"/>
</dbReference>
<dbReference type="Proteomes" id="UP000037247">
    <property type="component" value="Unassembled WGS sequence"/>
</dbReference>
<dbReference type="PANTHER" id="PTHR39428">
    <property type="entry name" value="F420H(2)-DEPENDENT QUINONE REDUCTASE RV1261C"/>
    <property type="match status" value="1"/>
</dbReference>
<protein>
    <submittedName>
        <fullName evidence="3">Nitroreductase</fullName>
    </submittedName>
</protein>
<keyword evidence="4" id="KW-1185">Reference proteome</keyword>
<dbReference type="SUPFAM" id="SSF50475">
    <property type="entry name" value="FMN-binding split barrel"/>
    <property type="match status" value="1"/>
</dbReference>
<comment type="similarity">
    <text evidence="1">Belongs to the F420H(2)-dependent quinone reductase family.</text>
</comment>
<evidence type="ECO:0000256" key="2">
    <source>
        <dbReference type="ARBA" id="ARBA00049106"/>
    </source>
</evidence>
<reference evidence="3 4" key="1">
    <citation type="submission" date="2015-05" db="EMBL/GenBank/DDBJ databases">
        <title>Draft genome sequence of the bacterium Gordonia jacobaea a new member of the Gordonia genus.</title>
        <authorList>
            <person name="Jimenez-Galisteo G."/>
            <person name="Dominguez A."/>
            <person name="Munoz E."/>
            <person name="Vinas M."/>
        </authorList>
    </citation>
    <scope>NUCLEOTIDE SEQUENCE [LARGE SCALE GENOMIC DNA]</scope>
    <source>
        <strain evidence="4">mv1</strain>
    </source>
</reference>
<comment type="caution">
    <text evidence="3">The sequence shown here is derived from an EMBL/GenBank/DDBJ whole genome shotgun (WGS) entry which is preliminary data.</text>
</comment>
<gene>
    <name evidence="3" type="ORF">ABW18_20670</name>
</gene>
<dbReference type="RefSeq" id="WP_049700883.1">
    <property type="nucleotide sequence ID" value="NZ_JAQDQF010000001.1"/>
</dbReference>
<dbReference type="PANTHER" id="PTHR39428:SF1">
    <property type="entry name" value="F420H(2)-DEPENDENT QUINONE REDUCTASE RV1261C"/>
    <property type="match status" value="1"/>
</dbReference>
<accession>A0ABR5I786</accession>
<evidence type="ECO:0000313" key="4">
    <source>
        <dbReference type="Proteomes" id="UP000037247"/>
    </source>
</evidence>
<sequence>MASPFAERRWGSTSSPLRGPMTALAKTSVGSWVVRRSAGVDRRVLHASKGRFTVLGPIGAPTLLLTTTGAKSGLSRTSPLLYARDGDDIFVVGSNFGQERHPAWTANLLANPACTVNTAGVEVDAVATLLDGPERERIYRLFESDVTDVYSVYRDRTDREIRVFRLSAS</sequence>
<name>A0ABR5I786_9ACTN</name>
<dbReference type="InterPro" id="IPR004378">
    <property type="entry name" value="F420H2_quin_Rdtase"/>
</dbReference>
<evidence type="ECO:0000256" key="1">
    <source>
        <dbReference type="ARBA" id="ARBA00008710"/>
    </source>
</evidence>
<organism evidence="3 4">
    <name type="scientific">Gordonia jacobaea</name>
    <dbReference type="NCBI Taxonomy" id="122202"/>
    <lineage>
        <taxon>Bacteria</taxon>
        <taxon>Bacillati</taxon>
        <taxon>Actinomycetota</taxon>
        <taxon>Actinomycetes</taxon>
        <taxon>Mycobacteriales</taxon>
        <taxon>Gordoniaceae</taxon>
        <taxon>Gordonia</taxon>
    </lineage>
</organism>
<dbReference type="NCBIfam" id="TIGR00026">
    <property type="entry name" value="hi_GC_TIGR00026"/>
    <property type="match status" value="1"/>
</dbReference>
<evidence type="ECO:0000313" key="3">
    <source>
        <dbReference type="EMBL" id="KNA89421.1"/>
    </source>
</evidence>
<proteinExistence type="inferred from homology"/>
<dbReference type="EMBL" id="LDTZ01000025">
    <property type="protein sequence ID" value="KNA89421.1"/>
    <property type="molecule type" value="Genomic_DNA"/>
</dbReference>
<dbReference type="Pfam" id="PF04075">
    <property type="entry name" value="F420H2_quin_red"/>
    <property type="match status" value="1"/>
</dbReference>